<dbReference type="InterPro" id="IPR045693">
    <property type="entry name" value="Ndh2_N"/>
</dbReference>
<keyword evidence="11 13" id="KW-0793">Thylakoid</keyword>
<name>A0A6M3WD19_9MAGN</name>
<comment type="catalytic activity">
    <reaction evidence="13">
        <text>a plastoquinone + NADH + (n+1) H(+)(in) = a plastoquinol + NAD(+) + n H(+)(out)</text>
        <dbReference type="Rhea" id="RHEA:42608"/>
        <dbReference type="Rhea" id="RHEA-COMP:9561"/>
        <dbReference type="Rhea" id="RHEA-COMP:9562"/>
        <dbReference type="ChEBI" id="CHEBI:15378"/>
        <dbReference type="ChEBI" id="CHEBI:17757"/>
        <dbReference type="ChEBI" id="CHEBI:57540"/>
        <dbReference type="ChEBI" id="CHEBI:57945"/>
        <dbReference type="ChEBI" id="CHEBI:62192"/>
    </reaction>
</comment>
<evidence type="ECO:0000256" key="6">
    <source>
        <dbReference type="ARBA" id="ARBA00022857"/>
    </source>
</evidence>
<dbReference type="AlphaFoldDB" id="A0A6M3WD19"/>
<feature type="transmembrane region" description="Helical" evidence="13">
    <location>
        <begin position="427"/>
        <end position="448"/>
    </location>
</feature>
<keyword evidence="7 13" id="KW-0618">Plastoquinone</keyword>
<keyword evidence="5 13" id="KW-0874">Quinone</keyword>
<evidence type="ECO:0000256" key="5">
    <source>
        <dbReference type="ARBA" id="ARBA00022719"/>
    </source>
</evidence>
<dbReference type="NCBIfam" id="NF002701">
    <property type="entry name" value="PRK02504.1"/>
    <property type="match status" value="1"/>
</dbReference>
<evidence type="ECO:0000256" key="4">
    <source>
        <dbReference type="ARBA" id="ARBA00022692"/>
    </source>
</evidence>
<reference evidence="16" key="1">
    <citation type="submission" date="2019-11" db="EMBL/GenBank/DDBJ databases">
        <authorList>
            <person name="Liang C."/>
            <person name="Xu J."/>
            <person name="Chen S."/>
        </authorList>
    </citation>
    <scope>NUCLEOTIDE SEQUENCE</scope>
</reference>
<comment type="catalytic activity">
    <reaction evidence="13">
        <text>a plastoquinone + NADPH + (n+1) H(+)(in) = a plastoquinol + NADP(+) + n H(+)(out)</text>
        <dbReference type="Rhea" id="RHEA:42612"/>
        <dbReference type="Rhea" id="RHEA-COMP:9561"/>
        <dbReference type="Rhea" id="RHEA-COMP:9562"/>
        <dbReference type="ChEBI" id="CHEBI:15378"/>
        <dbReference type="ChEBI" id="CHEBI:17757"/>
        <dbReference type="ChEBI" id="CHEBI:57783"/>
        <dbReference type="ChEBI" id="CHEBI:58349"/>
        <dbReference type="ChEBI" id="CHEBI:62192"/>
    </reaction>
</comment>
<comment type="subcellular location">
    <subcellularLocation>
        <location evidence="1">Membrane</location>
        <topology evidence="1">Multi-pass membrane protein</topology>
    </subcellularLocation>
    <subcellularLocation>
        <location evidence="13">Plastid</location>
        <location evidence="13">Chloroplast thylakoid membrane</location>
        <topology evidence="13">Multi-pass membrane protein</topology>
    </subcellularLocation>
</comment>
<keyword evidence="6 13" id="KW-0521">NADP</keyword>
<feature type="transmembrane region" description="Helical" evidence="13">
    <location>
        <begin position="59"/>
        <end position="79"/>
    </location>
</feature>
<keyword evidence="9 13" id="KW-1133">Transmembrane helix</keyword>
<dbReference type="HAMAP" id="MF_00445">
    <property type="entry name" value="NDH1_NuoN_1"/>
    <property type="match status" value="1"/>
</dbReference>
<protein>
    <recommendedName>
        <fullName evidence="13">NAD(P)H-quinone oxidoreductase subunit 2, chloroplastic</fullName>
        <ecNumber evidence="13">7.1.1.-</ecNumber>
    </recommendedName>
    <alternativeName>
        <fullName evidence="13">NAD(P)H dehydrogenase, subunit 2</fullName>
    </alternativeName>
    <alternativeName>
        <fullName evidence="13">NADH-plastoquinone oxidoreductase subunit 2</fullName>
    </alternativeName>
</protein>
<keyword evidence="4 13" id="KW-0812">Transmembrane</keyword>
<dbReference type="GO" id="GO:0019684">
    <property type="term" value="P:photosynthesis, light reaction"/>
    <property type="evidence" value="ECO:0007669"/>
    <property type="project" value="UniProtKB-UniRule"/>
</dbReference>
<evidence type="ECO:0000256" key="3">
    <source>
        <dbReference type="ARBA" id="ARBA00022528"/>
    </source>
</evidence>
<dbReference type="PRINTS" id="PR01434">
    <property type="entry name" value="NADHDHGNASE5"/>
</dbReference>
<feature type="transmembrane region" description="Helical" evidence="13">
    <location>
        <begin position="295"/>
        <end position="316"/>
    </location>
</feature>
<keyword evidence="8 13" id="KW-1278">Translocase</keyword>
<comment type="subunit">
    <text evidence="13">NDH is composed of at least 16 different subunits, 5 of which are encoded in the nucleus.</text>
</comment>
<organism evidence="16">
    <name type="scientific">Tinospora sinensis</name>
    <dbReference type="NCBI Taxonomy" id="152349"/>
    <lineage>
        <taxon>Eukaryota</taxon>
        <taxon>Viridiplantae</taxon>
        <taxon>Streptophyta</taxon>
        <taxon>Embryophyta</taxon>
        <taxon>Tracheophyta</taxon>
        <taxon>Spermatophyta</taxon>
        <taxon>Magnoliopsida</taxon>
        <taxon>Ranunculales</taxon>
        <taxon>Menispermaceae</taxon>
        <taxon>Chasmantheroideae</taxon>
        <taxon>Burasaieae</taxon>
        <taxon>Tinospora</taxon>
    </lineage>
</organism>
<accession>A0A6M3WD19</accession>
<dbReference type="Pfam" id="PF19530">
    <property type="entry name" value="Ndh2_N"/>
    <property type="match status" value="1"/>
</dbReference>
<feature type="transmembrane region" description="Helical" evidence="13">
    <location>
        <begin position="348"/>
        <end position="372"/>
    </location>
</feature>
<evidence type="ECO:0000256" key="10">
    <source>
        <dbReference type="ARBA" id="ARBA00023027"/>
    </source>
</evidence>
<keyword evidence="12 13" id="KW-0472">Membrane</keyword>
<evidence type="ECO:0000259" key="15">
    <source>
        <dbReference type="Pfam" id="PF19530"/>
    </source>
</evidence>
<evidence type="ECO:0000256" key="7">
    <source>
        <dbReference type="ARBA" id="ARBA00022957"/>
    </source>
</evidence>
<evidence type="ECO:0000256" key="13">
    <source>
        <dbReference type="HAMAP-Rule" id="MF_00445"/>
    </source>
</evidence>
<sequence length="510" mass="56504">MIWHVQNENFILDSTRILMKAFHLLLFHGSFIFPECILIFGLILLLMIDSTSDQKDIPWLYFISSTSLVMSIAALLFRWREEPMISFSGNFQTNNFNEIFQFLILLCSTLCIPLSVEYIECTEMAITEFLLFVLTATLGGMFLCGANDLITIFVAPECFSLCSYLLSGYTKRDVRSNEATTKYLLMGGASSSILVHGFSWLYGSSGGEIELQEIVNGLINTQMYNSPGISIALIFITVGIGFKLSPAPSHQWTPDVYEGAPTPVVAFLSVTSKVAASASATRIFDIPFYFSSNEWHLLLEILAILSMILGNLIAITQTSMKRMLAYSSIGQIGYVIIGIIVGDSNDGYASMITYMLFYISMNLGTFACIVSFGLRTGTDNIRDYAGLYTKDPFLALSLALCLLSLGGLPPLAGFFGKLHLFWCGWQAGQYFLVSIGLLTSVVSIYYYLKIIKLLMTGRNQEITPHVRNYRGSPLRSNNSIEFSMIVCVIASTIPGISMNPIIAIAQDTLF</sequence>
<geneLocation type="chloroplast" evidence="16"/>
<feature type="transmembrane region" description="Helical" evidence="13">
    <location>
        <begin position="482"/>
        <end position="505"/>
    </location>
</feature>
<dbReference type="GO" id="GO:0008137">
    <property type="term" value="F:NADH dehydrogenase (ubiquinone) activity"/>
    <property type="evidence" value="ECO:0007669"/>
    <property type="project" value="InterPro"/>
</dbReference>
<dbReference type="NCBIfam" id="TIGR01770">
    <property type="entry name" value="NDH_I_N"/>
    <property type="match status" value="1"/>
</dbReference>
<comment type="function">
    <text evidence="13">NDH shuttles electrons from NAD(P)H:plastoquinone, via FMN and iron-sulfur (Fe-S) centers, to quinones in the photosynthetic chain and possibly in a chloroplast respiratory chain. The immediate electron acceptor for the enzyme in this species is believed to be plastoquinone. Couples the redox reaction to proton translocation, and thus conserves the redox energy in a proton gradient.</text>
</comment>
<feature type="transmembrane region" description="Helical" evidence="13">
    <location>
        <begin position="25"/>
        <end position="47"/>
    </location>
</feature>
<feature type="transmembrane region" description="Helical" evidence="13">
    <location>
        <begin position="223"/>
        <end position="244"/>
    </location>
</feature>
<evidence type="ECO:0000313" key="16">
    <source>
        <dbReference type="EMBL" id="QJF59536.1"/>
    </source>
</evidence>
<feature type="transmembrane region" description="Helical" evidence="13">
    <location>
        <begin position="99"/>
        <end position="119"/>
    </location>
</feature>
<dbReference type="Pfam" id="PF00361">
    <property type="entry name" value="Proton_antipo_M"/>
    <property type="match status" value="1"/>
</dbReference>
<dbReference type="EC" id="7.1.1.-" evidence="13"/>
<evidence type="ECO:0000256" key="11">
    <source>
        <dbReference type="ARBA" id="ARBA00023078"/>
    </source>
</evidence>
<dbReference type="EMBL" id="MN727386">
    <property type="protein sequence ID" value="QJF59520.1"/>
    <property type="molecule type" value="Genomic_DNA"/>
</dbReference>
<keyword evidence="2 13" id="KW-0813">Transport</keyword>
<evidence type="ECO:0000256" key="12">
    <source>
        <dbReference type="ARBA" id="ARBA00023136"/>
    </source>
</evidence>
<evidence type="ECO:0000256" key="1">
    <source>
        <dbReference type="ARBA" id="ARBA00004141"/>
    </source>
</evidence>
<feature type="domain" description="NAD(P)H-quinone oxidoreductase subunit 2 N-terminal" evidence="15">
    <location>
        <begin position="18"/>
        <end position="117"/>
    </location>
</feature>
<feature type="domain" description="NADH:quinone oxidoreductase/Mrp antiporter transmembrane" evidence="14">
    <location>
        <begin position="146"/>
        <end position="442"/>
    </location>
</feature>
<keyword evidence="16" id="KW-0934">Plastid</keyword>
<dbReference type="InterPro" id="IPR010096">
    <property type="entry name" value="NADH-Q_OxRdtase_suN/2"/>
</dbReference>
<dbReference type="InterPro" id="IPR001750">
    <property type="entry name" value="ND/Mrp_TM"/>
</dbReference>
<feature type="transmembrane region" description="Helical" evidence="13">
    <location>
        <begin position="126"/>
        <end position="143"/>
    </location>
</feature>
<gene>
    <name evidence="13 16" type="primary">ndhB</name>
</gene>
<proteinExistence type="inferred from homology"/>
<keyword evidence="3 16" id="KW-0150">Chloroplast</keyword>
<dbReference type="GO" id="GO:0042773">
    <property type="term" value="P:ATP synthesis coupled electron transport"/>
    <property type="evidence" value="ECO:0007669"/>
    <property type="project" value="InterPro"/>
</dbReference>
<evidence type="ECO:0000256" key="8">
    <source>
        <dbReference type="ARBA" id="ARBA00022967"/>
    </source>
</evidence>
<dbReference type="PANTHER" id="PTHR22773">
    <property type="entry name" value="NADH DEHYDROGENASE"/>
    <property type="match status" value="1"/>
</dbReference>
<feature type="transmembrane region" description="Helical" evidence="13">
    <location>
        <begin position="393"/>
        <end position="415"/>
    </location>
</feature>
<feature type="transmembrane region" description="Helical" evidence="13">
    <location>
        <begin position="323"/>
        <end position="342"/>
    </location>
</feature>
<dbReference type="EMBL" id="MN727386">
    <property type="protein sequence ID" value="QJF59536.1"/>
    <property type="molecule type" value="Genomic_DNA"/>
</dbReference>
<dbReference type="GO" id="GO:0009535">
    <property type="term" value="C:chloroplast thylakoid membrane"/>
    <property type="evidence" value="ECO:0007669"/>
    <property type="project" value="UniProtKB-SubCell"/>
</dbReference>
<comment type="similarity">
    <text evidence="13">Belongs to the complex I subunit 2 family.</text>
</comment>
<dbReference type="GO" id="GO:0016655">
    <property type="term" value="F:oxidoreductase activity, acting on NAD(P)H, quinone or similar compound as acceptor"/>
    <property type="evidence" value="ECO:0007669"/>
    <property type="project" value="UniProtKB-UniRule"/>
</dbReference>
<evidence type="ECO:0000256" key="2">
    <source>
        <dbReference type="ARBA" id="ARBA00022448"/>
    </source>
</evidence>
<keyword evidence="10 13" id="KW-0520">NAD</keyword>
<dbReference type="GO" id="GO:0048038">
    <property type="term" value="F:quinone binding"/>
    <property type="evidence" value="ECO:0007669"/>
    <property type="project" value="UniProtKB-KW"/>
</dbReference>
<evidence type="ECO:0000259" key="14">
    <source>
        <dbReference type="Pfam" id="PF00361"/>
    </source>
</evidence>
<evidence type="ECO:0000256" key="9">
    <source>
        <dbReference type="ARBA" id="ARBA00022989"/>
    </source>
</evidence>